<dbReference type="Pfam" id="PF07299">
    <property type="entry name" value="EF-G-binding_N"/>
    <property type="match status" value="1"/>
</dbReference>
<feature type="domain" description="Elongation factor G-binding protein N-terminal" evidence="1">
    <location>
        <begin position="62"/>
        <end position="142"/>
    </location>
</feature>
<dbReference type="GO" id="GO:0003746">
    <property type="term" value="F:translation elongation factor activity"/>
    <property type="evidence" value="ECO:0007669"/>
    <property type="project" value="UniProtKB-KW"/>
</dbReference>
<gene>
    <name evidence="3" type="ORF">P7D69_12525</name>
</gene>
<name>A0AAW8T7F6_9ENTE</name>
<evidence type="ECO:0000259" key="2">
    <source>
        <dbReference type="Pfam" id="PF16571"/>
    </source>
</evidence>
<accession>A0AAW8T7F6</accession>
<dbReference type="EMBL" id="JARPXL010000012">
    <property type="protein sequence ID" value="MDT2545168.1"/>
    <property type="molecule type" value="Genomic_DNA"/>
</dbReference>
<dbReference type="AlphaFoldDB" id="A0AAW8T7F6"/>
<reference evidence="3" key="1">
    <citation type="submission" date="2023-03" db="EMBL/GenBank/DDBJ databases">
        <authorList>
            <person name="Shen W."/>
            <person name="Cai J."/>
        </authorList>
    </citation>
    <scope>NUCLEOTIDE SEQUENCE</scope>
    <source>
        <strain evidence="3">Y15</strain>
    </source>
</reference>
<dbReference type="Pfam" id="PF16571">
    <property type="entry name" value="FBP_C"/>
    <property type="match status" value="1"/>
</dbReference>
<dbReference type="Gene3D" id="1.20.1280.250">
    <property type="match status" value="1"/>
</dbReference>
<evidence type="ECO:0000313" key="4">
    <source>
        <dbReference type="Proteomes" id="UP001254770"/>
    </source>
</evidence>
<dbReference type="InterPro" id="IPR038344">
    <property type="entry name" value="EF-G_N_sf"/>
</dbReference>
<protein>
    <submittedName>
        <fullName evidence="3">Elongation factor G-binding protein</fullName>
    </submittedName>
</protein>
<evidence type="ECO:0000259" key="1">
    <source>
        <dbReference type="Pfam" id="PF07299"/>
    </source>
</evidence>
<evidence type="ECO:0000313" key="3">
    <source>
        <dbReference type="EMBL" id="MDT2545168.1"/>
    </source>
</evidence>
<organism evidence="3 4">
    <name type="scientific">Enterococcus raffinosus</name>
    <dbReference type="NCBI Taxonomy" id="71452"/>
    <lineage>
        <taxon>Bacteria</taxon>
        <taxon>Bacillati</taxon>
        <taxon>Bacillota</taxon>
        <taxon>Bacilli</taxon>
        <taxon>Lactobacillales</taxon>
        <taxon>Enterococcaceae</taxon>
        <taxon>Enterococcus</taxon>
    </lineage>
</organism>
<dbReference type="RefSeq" id="WP_010744304.1">
    <property type="nucleotide sequence ID" value="NZ_CP081847.1"/>
</dbReference>
<keyword evidence="3" id="KW-0251">Elongation factor</keyword>
<keyword evidence="3" id="KW-0648">Protein biosynthesis</keyword>
<sequence>MLYSNVGMNHATQGGDPDDKIILYRTFKEINNVPLIISSLKENYFPQRKETRKIMNTENLLLQPNEYWFCKQQISELVSAYHSVNDKQTIVTLQTLIKGKTEEFFRRSTLLEAYWEKFLDTSLTREKFEKLFEEMKAFVIPMEAPSTKQIEKSFRKVKKMQYPELDSLDFRELSYLGWNDSGTNRKYLLRKIDGRFTGVYGSFSTDVQKGHCAICNQISTVAFFLATTKSSGDGTYTKKGNYICTNSDQCNRQLTQLDTLNRFWETVTK</sequence>
<dbReference type="InterPro" id="IPR032330">
    <property type="entry name" value="EF-G-binding_C"/>
</dbReference>
<comment type="caution">
    <text evidence="3">The sequence shown here is derived from an EMBL/GenBank/DDBJ whole genome shotgun (WGS) entry which is preliminary data.</text>
</comment>
<proteinExistence type="predicted"/>
<dbReference type="CDD" id="cd16342">
    <property type="entry name" value="FusC_FusB"/>
    <property type="match status" value="1"/>
</dbReference>
<dbReference type="Proteomes" id="UP001254770">
    <property type="component" value="Unassembled WGS sequence"/>
</dbReference>
<feature type="domain" description="Elongation factor G-binding protein C-terminal treble-clef zinc-finger" evidence="2">
    <location>
        <begin position="154"/>
        <end position="256"/>
    </location>
</feature>
<dbReference type="InterPro" id="IPR010841">
    <property type="entry name" value="EF-G-binding_N"/>
</dbReference>